<feature type="domain" description="Ketopantoate reductase N-terminal" evidence="2">
    <location>
        <begin position="4"/>
        <end position="101"/>
    </location>
</feature>
<dbReference type="Pfam" id="PF02558">
    <property type="entry name" value="ApbA"/>
    <property type="match status" value="1"/>
</dbReference>
<accession>A0A2M7XD20</accession>
<dbReference type="InterPro" id="IPR013328">
    <property type="entry name" value="6PGD_dom2"/>
</dbReference>
<dbReference type="InterPro" id="IPR003421">
    <property type="entry name" value="Opine_DH"/>
</dbReference>
<evidence type="ECO:0000259" key="1">
    <source>
        <dbReference type="Pfam" id="PF02317"/>
    </source>
</evidence>
<dbReference type="SUPFAM" id="SSF51735">
    <property type="entry name" value="NAD(P)-binding Rossmann-fold domains"/>
    <property type="match status" value="1"/>
</dbReference>
<reference evidence="4" key="1">
    <citation type="submission" date="2017-09" db="EMBL/GenBank/DDBJ databases">
        <title>Depth-based differentiation of microbial function through sediment-hosted aquifers and enrichment of novel symbionts in the deep terrestrial subsurface.</title>
        <authorList>
            <person name="Probst A.J."/>
            <person name="Ladd B."/>
            <person name="Jarett J.K."/>
            <person name="Geller-Mcgrath D.E."/>
            <person name="Sieber C.M.K."/>
            <person name="Emerson J.B."/>
            <person name="Anantharaman K."/>
            <person name="Thomas B.C."/>
            <person name="Malmstrom R."/>
            <person name="Stieglmeier M."/>
            <person name="Klingl A."/>
            <person name="Woyke T."/>
            <person name="Ryan C.M."/>
            <person name="Banfield J.F."/>
        </authorList>
    </citation>
    <scope>NUCLEOTIDE SEQUENCE [LARGE SCALE GENOMIC DNA]</scope>
</reference>
<name>A0A2M7XD20_9BACT</name>
<dbReference type="Gene3D" id="1.10.1040.10">
    <property type="entry name" value="N-(1-d-carboxylethyl)-l-norvaline Dehydrogenase, domain 2"/>
    <property type="match status" value="1"/>
</dbReference>
<dbReference type="InterPro" id="IPR051729">
    <property type="entry name" value="Opine/Lysopine_DH"/>
</dbReference>
<dbReference type="PANTHER" id="PTHR38015">
    <property type="entry name" value="BLR6086 PROTEIN"/>
    <property type="match status" value="1"/>
</dbReference>
<feature type="domain" description="Opine dehydrogenase" evidence="1">
    <location>
        <begin position="183"/>
        <end position="324"/>
    </location>
</feature>
<dbReference type="Pfam" id="PF02317">
    <property type="entry name" value="Octopine_DH"/>
    <property type="match status" value="1"/>
</dbReference>
<evidence type="ECO:0000313" key="4">
    <source>
        <dbReference type="Proteomes" id="UP000229385"/>
    </source>
</evidence>
<dbReference type="SUPFAM" id="SSF48179">
    <property type="entry name" value="6-phosphogluconate dehydrogenase C-terminal domain-like"/>
    <property type="match status" value="1"/>
</dbReference>
<dbReference type="GO" id="GO:0016491">
    <property type="term" value="F:oxidoreductase activity"/>
    <property type="evidence" value="ECO:0007669"/>
    <property type="project" value="InterPro"/>
</dbReference>
<dbReference type="PANTHER" id="PTHR38015:SF1">
    <property type="entry name" value="OPINE DEHYDROGENASE DOMAIN-CONTAINING PROTEIN"/>
    <property type="match status" value="1"/>
</dbReference>
<dbReference type="Gene3D" id="3.40.50.720">
    <property type="entry name" value="NAD(P)-binding Rossmann-like Domain"/>
    <property type="match status" value="1"/>
</dbReference>
<evidence type="ECO:0000259" key="2">
    <source>
        <dbReference type="Pfam" id="PF02558"/>
    </source>
</evidence>
<proteinExistence type="predicted"/>
<dbReference type="Proteomes" id="UP000229385">
    <property type="component" value="Unassembled WGS sequence"/>
</dbReference>
<dbReference type="AlphaFoldDB" id="A0A2M7XD20"/>
<gene>
    <name evidence="3" type="ORF">CO174_01585</name>
</gene>
<sequence length="342" mass="37230">MRTLIIGAGAAGSALAVDLVRHGHTVLLAELPGFYGRLETIDRQGSHLRATGLFEAEGDVQTADISAASNCDVVFVCTVAEAHSTVAQLLVPHLKQVKAVVYYPGNLGSLFLAQTLAKRSKRPVLVEANSIPYGCRIEKEDPENVHISVLTPGLLYSGPVEHVEGLEEVLKQLSPQLILGGTPLSVILSNPNPLFHTTPCLLSAGRIEHAAGDFYMYNEGVTPSVLRALRAKDEERLKLLEVIEGRGLRWSELRGLVQVEGHFQDLEFLACGRHGRFRGPDSLTHRYIVEDTKAGLVAWERIGTMHNIPTPVTSAEITLISAMLGRDFRTEGAERAKLITPN</sequence>
<dbReference type="InterPro" id="IPR013332">
    <property type="entry name" value="KPR_N"/>
</dbReference>
<comment type="caution">
    <text evidence="3">The sequence shown here is derived from an EMBL/GenBank/DDBJ whole genome shotgun (WGS) entry which is preliminary data.</text>
</comment>
<organism evidence="3 4">
    <name type="scientific">Candidatus Uhrbacteria bacterium CG_4_9_14_3_um_filter_50_9</name>
    <dbReference type="NCBI Taxonomy" id="1975035"/>
    <lineage>
        <taxon>Bacteria</taxon>
        <taxon>Candidatus Uhriibacteriota</taxon>
    </lineage>
</organism>
<dbReference type="EMBL" id="PFWU01000019">
    <property type="protein sequence ID" value="PJA45777.1"/>
    <property type="molecule type" value="Genomic_DNA"/>
</dbReference>
<dbReference type="InterPro" id="IPR008927">
    <property type="entry name" value="6-PGluconate_DH-like_C_sf"/>
</dbReference>
<protein>
    <recommendedName>
        <fullName evidence="5">Opine dehydrogenase domain-containing protein</fullName>
    </recommendedName>
</protein>
<evidence type="ECO:0000313" key="3">
    <source>
        <dbReference type="EMBL" id="PJA45777.1"/>
    </source>
</evidence>
<dbReference type="InterPro" id="IPR036291">
    <property type="entry name" value="NAD(P)-bd_dom_sf"/>
</dbReference>
<evidence type="ECO:0008006" key="5">
    <source>
        <dbReference type="Google" id="ProtNLM"/>
    </source>
</evidence>